<evidence type="ECO:0000256" key="3">
    <source>
        <dbReference type="ARBA" id="ARBA00022478"/>
    </source>
</evidence>
<dbReference type="InterPro" id="IPR006592">
    <property type="entry name" value="RNA_pol_N"/>
</dbReference>
<reference evidence="12" key="1">
    <citation type="journal article" date="2015" name="BMC Evol. Biol.">
        <title>Chloroplast phylogenomic analysis of chlorophyte green algae identifies a novel lineage sister to the Sphaeropleales (Chlorophyceae).</title>
        <authorList>
            <person name="Lemieux C."/>
            <person name="Vincent A.T."/>
            <person name="Labarre A."/>
            <person name="Otis C."/>
            <person name="Turmel M."/>
        </authorList>
    </citation>
    <scope>NUCLEOTIDE SEQUENCE</scope>
</reference>
<keyword evidence="12" id="KW-0150">Chloroplast</keyword>
<evidence type="ECO:0000256" key="5">
    <source>
        <dbReference type="ARBA" id="ARBA00022679"/>
    </source>
</evidence>
<dbReference type="GO" id="GO:0003677">
    <property type="term" value="F:DNA binding"/>
    <property type="evidence" value="ECO:0007669"/>
    <property type="project" value="InterPro"/>
</dbReference>
<dbReference type="EC" id="2.7.7.6" evidence="9"/>
<dbReference type="SUPFAM" id="SSF64484">
    <property type="entry name" value="beta and beta-prime subunits of DNA dependent RNA-polymerase"/>
    <property type="match status" value="1"/>
</dbReference>
<evidence type="ECO:0000256" key="10">
    <source>
        <dbReference type="SAM" id="MobiDB-lite"/>
    </source>
</evidence>
<feature type="region of interest" description="Disordered" evidence="10">
    <location>
        <begin position="745"/>
        <end position="774"/>
    </location>
</feature>
<dbReference type="InterPro" id="IPR007080">
    <property type="entry name" value="RNA_pol_Rpb1_1"/>
</dbReference>
<dbReference type="Gene3D" id="1.10.40.90">
    <property type="match status" value="1"/>
</dbReference>
<feature type="region of interest" description="Disordered" evidence="10">
    <location>
        <begin position="823"/>
        <end position="846"/>
    </location>
</feature>
<evidence type="ECO:0000256" key="9">
    <source>
        <dbReference type="RuleBase" id="RU004279"/>
    </source>
</evidence>
<dbReference type="Pfam" id="PF00623">
    <property type="entry name" value="RNA_pol_Rpb1_2"/>
    <property type="match status" value="1"/>
</dbReference>
<feature type="domain" description="RNA polymerase N-terminal" evidence="11">
    <location>
        <begin position="1301"/>
        <end position="1633"/>
    </location>
</feature>
<dbReference type="EMBL" id="KT625415">
    <property type="protein sequence ID" value="ALO63065.1"/>
    <property type="molecule type" value="Genomic_DNA"/>
</dbReference>
<evidence type="ECO:0000256" key="1">
    <source>
        <dbReference type="ARBA" id="ARBA00004026"/>
    </source>
</evidence>
<dbReference type="RefSeq" id="YP_009184976.1">
    <property type="nucleotide sequence ID" value="NC_028583.1"/>
</dbReference>
<dbReference type="InterPro" id="IPR044893">
    <property type="entry name" value="RNA_pol_Rpb1_clamp_domain"/>
</dbReference>
<comment type="catalytic activity">
    <reaction evidence="8 9">
        <text>RNA(n) + a ribonucleoside 5'-triphosphate = RNA(n+1) + diphosphate</text>
        <dbReference type="Rhea" id="RHEA:21248"/>
        <dbReference type="Rhea" id="RHEA-COMP:14527"/>
        <dbReference type="Rhea" id="RHEA-COMP:17342"/>
        <dbReference type="ChEBI" id="CHEBI:33019"/>
        <dbReference type="ChEBI" id="CHEBI:61557"/>
        <dbReference type="ChEBI" id="CHEBI:140395"/>
        <dbReference type="EC" id="2.7.7.6"/>
    </reaction>
</comment>
<keyword evidence="5 9" id="KW-0808">Transferase</keyword>
<dbReference type="InterPro" id="IPR000722">
    <property type="entry name" value="RNA_pol_asu"/>
</dbReference>
<dbReference type="SMART" id="SM00663">
    <property type="entry name" value="RPOLA_N"/>
    <property type="match status" value="1"/>
</dbReference>
<evidence type="ECO:0000313" key="12">
    <source>
        <dbReference type="EMBL" id="ALO63065.1"/>
    </source>
</evidence>
<proteinExistence type="inferred from homology"/>
<dbReference type="Gene3D" id="4.10.860.120">
    <property type="entry name" value="RNA polymerase II, clamp domain"/>
    <property type="match status" value="1"/>
</dbReference>
<protein>
    <recommendedName>
        <fullName evidence="9">DNA-directed RNA polymerase subunit</fullName>
        <ecNumber evidence="9">2.7.7.6</ecNumber>
    </recommendedName>
</protein>
<dbReference type="GO" id="GO:0003899">
    <property type="term" value="F:DNA-directed RNA polymerase activity"/>
    <property type="evidence" value="ECO:0007669"/>
    <property type="project" value="UniProtKB-EC"/>
</dbReference>
<dbReference type="InterPro" id="IPR007066">
    <property type="entry name" value="RNA_pol_Rpb1_3"/>
</dbReference>
<sequence length="1736" mass="197552">MYSLNAHNSLGSYHGLKAEKQQNMLLISNVPLYPNFERLLDTRSLREGFRSSQLYKKGISQRVNSQNASFNMPPDESQKIGFKRLNIINLLAKTNSNFYQDTQSKEGKSENDVLNSLEARSGMAESDVQNAERTGKNPSLTTSKSSYFFRYSRVNEYKKLGVELASPDKIRKWAERLLPTGRIVGLVLNANTLHHKTLKALKGGLFCERIFGPTKDFRCACGKTITKRTRMQNTTYSAGLINLLTPTSKPIKRFFCKICEVEYTWALTRRYQLGYISLAFPVTHLWYTKGFSSPISLLLDIHKYDLDSIIYCSQTTSLEKSYEITEMGISLKASQVLSFVRKNNNLTSESNTTLLQDVRNKNQALIQARLRKRKKAVEEGFLSNPALDIKSVQNVEKPKGLNNTRKETVDTLTKDICDFELLNQTLKETQRSIQQTSIPTYINDFCSSDKQSEFLPKSDSYLYLRTNQKGWSRSLGANQLPEKSRSEEKEPSVLLQSLILPLIVTYSTQFFAPFVFWLLSVEPMPKTIPQMSPNIVSTTLLQNIFTETFSSESGTQNELNTIAGITQILAQLKMIFTESLDTLEHLPDIIERQYHKALLDSRNKIQTLPVQTFGQINEYFYKQSYTVSIRQTKKLLKNLKSTGRPTLVGLSSDEYSLRSKPAPLLYSRVSKPNPPRVNSSDYVPLIRREVPLSSIRYANPLSSIRYAHPLPYDRVTKVSYSKGVKDQYDQVYRNQSSRMVADGKIQNKESMQNQSNASSVTEDRQTFEESNSTTQSSSLTKVSYFLKKLKELFAKPQNSIASEGINSNQTNIMGETASSSIHCVNHSSENSLRSEPASHSLRSSSDEYSLDSSASLQMSFRESASSRKLELLRTYNVQLNQLALHFFLYKVKKHQAVRGSSNNQRNVFELPYLKTKNSNDVHLLETNQASLLMKTSKITNKPTLSFYYNLYGIADDHLWDNINDWTLVKSYITIYPDVMDQVIPAYNHRIPSSSMTNFAKNQILQETTSLVQQYKKLPKKYVYGYLQPTVKSRIVNADASNPQHVKVLTNAVNIEKAFDLYEKSAKNQQALPIKSTGAGIINNLMNSITLVELQAMDKHFSFLLKESRKTILTYKTKIKPAGARYGLQPLPLGLTKVPRVNSSIHYVANPPRTSIRFAHPHLNKQVLPNPPFVNSNDTVPLPYGRVTKVPSILREVPLGVSKDPKEVRFAQFSSNKSIAENAIPSDPVNKQYLLYANTPLHGQTRYQARSNVRVLDTRRKTSPTSRSDRYAGIDKFMEKHHDLLRRAKVVRKFAMTNVLPKAMILKVLPVLPPDLRPIMKMADQIATSDLNRLYQRVLYRNERLNKIVLQLSESVPFGMTSGIFDLSMSTGNDISSNNLKSTDSRKKQLTDYEPRPTHELFETPLFGYEKHYAQRLLQEAVDNLIDNGRAGANTEKDAKGRALKSLSEVLKGKQGRFRQYLLGKRVDYSGRSVIVVGPKLKMHECGLPREMAVELYLPFIIQYLIQMKYTKTVVGAKTLIVREKELINSILENVVRGHPIILNRAPTLHRLGFQAFQPILVEGRAILLHPMACTAFNADFDGDQMAVHIPITIEARSEAWRLMLARNNLLSPATGEPIILPSQDMVLGCYYLTTTRKMKYEQLITSNQYFSDVETVLYLYYLGKLHLHTPIWVKTHKTVVTDSTKKPLEIRISVYGAIQEIYLNTEFYYDPQGNLVHQYIRTTPGRILFNLIIKNS</sequence>
<dbReference type="PANTHER" id="PTHR19376:SF54">
    <property type="entry name" value="DNA-DIRECTED RNA POLYMERASE SUBUNIT BETA"/>
    <property type="match status" value="1"/>
</dbReference>
<dbReference type="GO" id="GO:0000428">
    <property type="term" value="C:DNA-directed RNA polymerase complex"/>
    <property type="evidence" value="ECO:0007669"/>
    <property type="project" value="UniProtKB-KW"/>
</dbReference>
<evidence type="ECO:0000256" key="7">
    <source>
        <dbReference type="ARBA" id="ARBA00023163"/>
    </source>
</evidence>
<evidence type="ECO:0000259" key="11">
    <source>
        <dbReference type="SMART" id="SM00663"/>
    </source>
</evidence>
<dbReference type="InterPro" id="IPR042102">
    <property type="entry name" value="RNA_pol_Rpb1_3_sf"/>
</dbReference>
<evidence type="ECO:0000256" key="4">
    <source>
        <dbReference type="ARBA" id="ARBA00022640"/>
    </source>
</evidence>
<dbReference type="GO" id="GO:0006351">
    <property type="term" value="P:DNA-templated transcription"/>
    <property type="evidence" value="ECO:0007669"/>
    <property type="project" value="InterPro"/>
</dbReference>
<evidence type="ECO:0000256" key="2">
    <source>
        <dbReference type="ARBA" id="ARBA00007207"/>
    </source>
</evidence>
<evidence type="ECO:0000256" key="6">
    <source>
        <dbReference type="ARBA" id="ARBA00022695"/>
    </source>
</evidence>
<geneLocation type="chloroplast" evidence="12"/>
<name>A0A0S2LPA6_9CHLO</name>
<comment type="similarity">
    <text evidence="2">Belongs to the RNA polymerase beta' chain family. RpoC1 subfamily.</text>
</comment>
<comment type="function">
    <text evidence="1 9">DNA-dependent RNA polymerase catalyzes the transcription of DNA into RNA using the four ribonucleoside triphosphates as substrates.</text>
</comment>
<keyword evidence="7 9" id="KW-0804">Transcription</keyword>
<dbReference type="Gene3D" id="2.40.40.20">
    <property type="match status" value="1"/>
</dbReference>
<dbReference type="InterPro" id="IPR045867">
    <property type="entry name" value="DNA-dir_RpoC_beta_prime"/>
</dbReference>
<evidence type="ECO:0000256" key="8">
    <source>
        <dbReference type="ARBA" id="ARBA00048552"/>
    </source>
</evidence>
<feature type="compositionally biased region" description="Polar residues" evidence="10">
    <location>
        <begin position="823"/>
        <end position="833"/>
    </location>
</feature>
<dbReference type="PANTHER" id="PTHR19376">
    <property type="entry name" value="DNA-DIRECTED RNA POLYMERASE"/>
    <property type="match status" value="1"/>
</dbReference>
<dbReference type="Gene3D" id="1.10.274.100">
    <property type="entry name" value="RNA polymerase Rpb1, domain 3"/>
    <property type="match status" value="1"/>
</dbReference>
<keyword evidence="3 9" id="KW-0240">DNA-directed RNA polymerase</keyword>
<feature type="compositionally biased region" description="Polar residues" evidence="10">
    <location>
        <begin position="748"/>
        <end position="760"/>
    </location>
</feature>
<keyword evidence="6 9" id="KW-0548">Nucleotidyltransferase</keyword>
<organism evidence="12">
    <name type="scientific">Hafniomonas laevis</name>
    <dbReference type="NCBI Taxonomy" id="436124"/>
    <lineage>
        <taxon>Eukaryota</taxon>
        <taxon>Viridiplantae</taxon>
        <taxon>Chlorophyta</taxon>
        <taxon>core chlorophytes</taxon>
        <taxon>Chlorophyceae</taxon>
        <taxon>CS clade</taxon>
        <taxon>Chlamydomonadales</taxon>
        <taxon>Dunaliellaceae</taxon>
        <taxon>Hafniomonas</taxon>
    </lineage>
</organism>
<dbReference type="GeneID" id="26378707"/>
<dbReference type="Pfam" id="PF04997">
    <property type="entry name" value="RNA_pol_Rpb1_1"/>
    <property type="match status" value="3"/>
</dbReference>
<accession>A0A0S2LPA6</accession>
<dbReference type="Pfam" id="PF04983">
    <property type="entry name" value="RNA_pol_Rpb1_3"/>
    <property type="match status" value="1"/>
</dbReference>
<keyword evidence="4 12" id="KW-0934">Plastid</keyword>
<gene>
    <name evidence="12" type="primary">rpoC1</name>
</gene>